<keyword evidence="6" id="KW-1185">Reference proteome</keyword>
<dbReference type="PANTHER" id="PTHR15431">
    <property type="entry name" value="FGFR1 ONCOGENE PARTNER/LISH DOMAIN-CONTAINING PROTEIN"/>
    <property type="match status" value="1"/>
</dbReference>
<evidence type="ECO:0000259" key="4">
    <source>
        <dbReference type="Pfam" id="PF09398"/>
    </source>
</evidence>
<evidence type="ECO:0000313" key="5">
    <source>
        <dbReference type="EMBL" id="RZC36706.1"/>
    </source>
</evidence>
<dbReference type="PANTHER" id="PTHR15431:SF9">
    <property type="entry name" value="CENTROSOMAL PROTEIN 43"/>
    <property type="match status" value="1"/>
</dbReference>
<evidence type="ECO:0000256" key="2">
    <source>
        <dbReference type="ARBA" id="ARBA00023212"/>
    </source>
</evidence>
<keyword evidence="1" id="KW-0963">Cytoplasm</keyword>
<accession>A0A482VVD5</accession>
<dbReference type="Pfam" id="PF09398">
    <property type="entry name" value="FOP_dimer"/>
    <property type="match status" value="1"/>
</dbReference>
<feature type="region of interest" description="Disordered" evidence="3">
    <location>
        <begin position="148"/>
        <end position="187"/>
    </location>
</feature>
<keyword evidence="2" id="KW-0206">Cytoskeleton</keyword>
<feature type="domain" description="FGFR1 oncogene partner (FOP) N-terminal dimerisation" evidence="4">
    <location>
        <begin position="48"/>
        <end position="128"/>
    </location>
</feature>
<feature type="compositionally biased region" description="Low complexity" evidence="3">
    <location>
        <begin position="270"/>
        <end position="279"/>
    </location>
</feature>
<dbReference type="Gene3D" id="1.20.960.40">
    <property type="match status" value="1"/>
</dbReference>
<organism evidence="5 6">
    <name type="scientific">Asbolus verrucosus</name>
    <name type="common">Desert ironclad beetle</name>
    <dbReference type="NCBI Taxonomy" id="1661398"/>
    <lineage>
        <taxon>Eukaryota</taxon>
        <taxon>Metazoa</taxon>
        <taxon>Ecdysozoa</taxon>
        <taxon>Arthropoda</taxon>
        <taxon>Hexapoda</taxon>
        <taxon>Insecta</taxon>
        <taxon>Pterygota</taxon>
        <taxon>Neoptera</taxon>
        <taxon>Endopterygota</taxon>
        <taxon>Coleoptera</taxon>
        <taxon>Polyphaga</taxon>
        <taxon>Cucujiformia</taxon>
        <taxon>Tenebrionidae</taxon>
        <taxon>Pimeliinae</taxon>
        <taxon>Asbolus</taxon>
    </lineage>
</organism>
<dbReference type="OrthoDB" id="2160638at2759"/>
<comment type="caution">
    <text evidence="5">The sequence shown here is derived from an EMBL/GenBank/DDBJ whole genome shotgun (WGS) entry which is preliminary data.</text>
</comment>
<sequence>MSVEEEVELRDLVAQTLELNGCLPKIRAQLRANLFLALDEDAKISKQQPLINNKIRSHLEMPEGQLMFCLVREFLEYFDLDFTISVYEPESYVGSCYKYEGRQKIIEDLGLKAAEENFSGPVLLELVRIAQTKSKTLKINLTNINGDKVGEQKESNSSSSLFSSHNEINGHSSQSQIKENSVNNKNDEEQRHFNKTYALKKSTPSNYVEKSIKENVEVGAALIEAPLDSTYTKKEADDDTFNGTSSIEEETVNGTDSVDQKSTAEEENVTSSSPSQDTSPDSKSKSEDKITPQKCDKRKPKLELSPLNKSLGSDLLPSLYTKDFKEKNNKDLDLDFDIKDDYEEDFMSGSEMEFSL</sequence>
<feature type="compositionally biased region" description="Basic and acidic residues" evidence="3">
    <location>
        <begin position="280"/>
        <end position="295"/>
    </location>
</feature>
<reference evidence="5 6" key="1">
    <citation type="submission" date="2017-03" db="EMBL/GenBank/DDBJ databases">
        <title>Genome of the blue death feigning beetle - Asbolus verrucosus.</title>
        <authorList>
            <person name="Rider S.D."/>
        </authorList>
    </citation>
    <scope>NUCLEOTIDE SEQUENCE [LARGE SCALE GENOMIC DNA]</scope>
    <source>
        <strain evidence="5">Butters</strain>
        <tissue evidence="5">Head and leg muscle</tissue>
    </source>
</reference>
<dbReference type="GO" id="GO:0034453">
    <property type="term" value="P:microtubule anchoring"/>
    <property type="evidence" value="ECO:0007669"/>
    <property type="project" value="InterPro"/>
</dbReference>
<feature type="compositionally biased region" description="Low complexity" evidence="3">
    <location>
        <begin position="155"/>
        <end position="164"/>
    </location>
</feature>
<dbReference type="InterPro" id="IPR018993">
    <property type="entry name" value="FOP_dimerisation-dom_N"/>
</dbReference>
<proteinExistence type="predicted"/>
<feature type="non-terminal residue" evidence="5">
    <location>
        <position position="356"/>
    </location>
</feature>
<dbReference type="Proteomes" id="UP000292052">
    <property type="component" value="Unassembled WGS sequence"/>
</dbReference>
<feature type="compositionally biased region" description="Polar residues" evidence="3">
    <location>
        <begin position="241"/>
        <end position="257"/>
    </location>
</feature>
<evidence type="ECO:0000256" key="1">
    <source>
        <dbReference type="ARBA" id="ARBA00022490"/>
    </source>
</evidence>
<dbReference type="STRING" id="1661398.A0A482VVD5"/>
<evidence type="ECO:0000256" key="3">
    <source>
        <dbReference type="SAM" id="MobiDB-lite"/>
    </source>
</evidence>
<gene>
    <name evidence="5" type="ORF">BDFB_005545</name>
</gene>
<dbReference type="AlphaFoldDB" id="A0A482VVD5"/>
<dbReference type="EMBL" id="QDEB01059620">
    <property type="protein sequence ID" value="RZC36706.1"/>
    <property type="molecule type" value="Genomic_DNA"/>
</dbReference>
<dbReference type="GO" id="GO:0005813">
    <property type="term" value="C:centrosome"/>
    <property type="evidence" value="ECO:0007669"/>
    <property type="project" value="TreeGrafter"/>
</dbReference>
<protein>
    <submittedName>
        <fullName evidence="5">FGFR1 oncogene partner</fullName>
    </submittedName>
</protein>
<evidence type="ECO:0000313" key="6">
    <source>
        <dbReference type="Proteomes" id="UP000292052"/>
    </source>
</evidence>
<feature type="region of interest" description="Disordered" evidence="3">
    <location>
        <begin position="234"/>
        <end position="313"/>
    </location>
</feature>
<feature type="compositionally biased region" description="Polar residues" evidence="3">
    <location>
        <begin position="165"/>
        <end position="184"/>
    </location>
</feature>
<name>A0A482VVD5_ASBVE</name>